<dbReference type="PANTHER" id="PTHR42852">
    <property type="entry name" value="THIOL:DISULFIDE INTERCHANGE PROTEIN DSBE"/>
    <property type="match status" value="1"/>
</dbReference>
<dbReference type="AlphaFoldDB" id="A0A0V8HG16"/>
<evidence type="ECO:0000313" key="5">
    <source>
        <dbReference type="EMBL" id="SCC18004.1"/>
    </source>
</evidence>
<dbReference type="EMBL" id="FMAU01000003">
    <property type="protein sequence ID" value="SCC18004.1"/>
    <property type="molecule type" value="Genomic_DNA"/>
</dbReference>
<dbReference type="Proteomes" id="UP000181997">
    <property type="component" value="Unassembled WGS sequence"/>
</dbReference>
<accession>A0A0V8HG16</accession>
<dbReference type="SUPFAM" id="SSF52833">
    <property type="entry name" value="Thioredoxin-like"/>
    <property type="match status" value="1"/>
</dbReference>
<dbReference type="InterPro" id="IPR050553">
    <property type="entry name" value="Thioredoxin_ResA/DsbE_sf"/>
</dbReference>
<keyword evidence="2" id="KW-1015">Disulfide bond</keyword>
<keyword evidence="6" id="KW-1185">Reference proteome</keyword>
<dbReference type="InterPro" id="IPR000866">
    <property type="entry name" value="AhpC/TSA"/>
</dbReference>
<dbReference type="RefSeq" id="WP_032085592.1">
    <property type="nucleotide sequence ID" value="NZ_FMAU01000003.1"/>
</dbReference>
<protein>
    <submittedName>
        <fullName evidence="5">Peroxiredoxin</fullName>
    </submittedName>
</protein>
<feature type="domain" description="Thioredoxin" evidence="4">
    <location>
        <begin position="4"/>
        <end position="164"/>
    </location>
</feature>
<dbReference type="Gene3D" id="3.40.30.10">
    <property type="entry name" value="Glutaredoxin"/>
    <property type="match status" value="1"/>
</dbReference>
<reference evidence="6" key="1">
    <citation type="submission" date="2016-08" db="EMBL/GenBank/DDBJ databases">
        <authorList>
            <person name="Varghese N."/>
            <person name="Submissions Spin"/>
        </authorList>
    </citation>
    <scope>NUCLEOTIDE SEQUENCE [LARGE SCALE GENOMIC DNA]</scope>
    <source>
        <strain evidence="6">SGD-1123</strain>
    </source>
</reference>
<dbReference type="OrthoDB" id="9809746at2"/>
<keyword evidence="1" id="KW-0560">Oxidoreductase</keyword>
<dbReference type="GO" id="GO:0016209">
    <property type="term" value="F:antioxidant activity"/>
    <property type="evidence" value="ECO:0007669"/>
    <property type="project" value="InterPro"/>
</dbReference>
<evidence type="ECO:0000256" key="1">
    <source>
        <dbReference type="ARBA" id="ARBA00023002"/>
    </source>
</evidence>
<evidence type="ECO:0000256" key="2">
    <source>
        <dbReference type="ARBA" id="ARBA00023157"/>
    </source>
</evidence>
<dbReference type="PANTHER" id="PTHR42852:SF17">
    <property type="entry name" value="THIOREDOXIN-LIKE PROTEIN HI_1115"/>
    <property type="match status" value="1"/>
</dbReference>
<sequence>MANFQLKDTVPDFTLPSVAGEKFSFKEHQKEHDSWHLIVFFRGAWCPVCQEELREFQANKEKFEEQGVHILAVANDDLEDLQEYANKENITFPIMADKELEAIKAYDVYYHGEDAPYEDHGEHGEPAYFLVNEKGELMYQQQQTGPFGRPHPDELLRTVKYIKKNVK</sequence>
<dbReference type="GO" id="GO:0016491">
    <property type="term" value="F:oxidoreductase activity"/>
    <property type="evidence" value="ECO:0007669"/>
    <property type="project" value="UniProtKB-KW"/>
</dbReference>
<dbReference type="InterPro" id="IPR036249">
    <property type="entry name" value="Thioredoxin-like_sf"/>
</dbReference>
<dbReference type="CDD" id="cd02970">
    <property type="entry name" value="PRX_like2"/>
    <property type="match status" value="1"/>
</dbReference>
<dbReference type="InterPro" id="IPR013766">
    <property type="entry name" value="Thioredoxin_domain"/>
</dbReference>
<evidence type="ECO:0000313" key="6">
    <source>
        <dbReference type="Proteomes" id="UP000181997"/>
    </source>
</evidence>
<gene>
    <name evidence="5" type="ORF">GA0061094_2940</name>
</gene>
<feature type="active site" description="Cysteine sulfenic acid (-SOH) intermediate; for peroxidase activity" evidence="3">
    <location>
        <position position="49"/>
    </location>
</feature>
<dbReference type="Pfam" id="PF00578">
    <property type="entry name" value="AhpC-TSA"/>
    <property type="match status" value="1"/>
</dbReference>
<evidence type="ECO:0000259" key="4">
    <source>
        <dbReference type="PROSITE" id="PS51352"/>
    </source>
</evidence>
<organism evidence="5 6">
    <name type="scientific">[Bacillus] enclensis</name>
    <dbReference type="NCBI Taxonomy" id="1402860"/>
    <lineage>
        <taxon>Bacteria</taxon>
        <taxon>Bacillati</taxon>
        <taxon>Bacillota</taxon>
        <taxon>Bacilli</taxon>
        <taxon>Bacillales</taxon>
        <taxon>Bacillaceae</taxon>
        <taxon>Rossellomorea</taxon>
    </lineage>
</organism>
<dbReference type="PIRSF" id="PIRSF000239">
    <property type="entry name" value="AHPC"/>
    <property type="match status" value="1"/>
</dbReference>
<evidence type="ECO:0000256" key="3">
    <source>
        <dbReference type="PIRSR" id="PIRSR000239-1"/>
    </source>
</evidence>
<dbReference type="PROSITE" id="PS51352">
    <property type="entry name" value="THIOREDOXIN_2"/>
    <property type="match status" value="1"/>
</dbReference>
<proteinExistence type="predicted"/>
<name>A0A0V8HG16_9BACI</name>
<dbReference type="InterPro" id="IPR024706">
    <property type="entry name" value="Peroxiredoxin_AhpC-typ"/>
</dbReference>